<accession>A0A8X7SF59</accession>
<dbReference type="AlphaFoldDB" id="A0A8X7SF59"/>
<gene>
    <name evidence="1" type="ORF">Bca52824_033679</name>
</gene>
<proteinExistence type="predicted"/>
<protein>
    <submittedName>
        <fullName evidence="1">Uncharacterized protein</fullName>
    </submittedName>
</protein>
<evidence type="ECO:0000313" key="1">
    <source>
        <dbReference type="EMBL" id="KAG2305028.1"/>
    </source>
</evidence>
<name>A0A8X7SF59_BRACI</name>
<comment type="caution">
    <text evidence="1">The sequence shown here is derived from an EMBL/GenBank/DDBJ whole genome shotgun (WGS) entry which is preliminary data.</text>
</comment>
<dbReference type="EMBL" id="JAAMPC010000007">
    <property type="protein sequence ID" value="KAG2305028.1"/>
    <property type="molecule type" value="Genomic_DNA"/>
</dbReference>
<sequence length="94" mass="10477">MVRKIMLGLGPERKLKYPFHQHEIKLSGGGSEVSLSGNLLLVHQWHNQRSQPPELQLGSTSTALMVMTGTEAIMQFFAKQLNTTRVADCEKANN</sequence>
<evidence type="ECO:0000313" key="2">
    <source>
        <dbReference type="Proteomes" id="UP000886595"/>
    </source>
</evidence>
<reference evidence="1 2" key="1">
    <citation type="submission" date="2020-02" db="EMBL/GenBank/DDBJ databases">
        <authorList>
            <person name="Ma Q."/>
            <person name="Huang Y."/>
            <person name="Song X."/>
            <person name="Pei D."/>
        </authorList>
    </citation>
    <scope>NUCLEOTIDE SEQUENCE [LARGE SCALE GENOMIC DNA]</scope>
    <source>
        <strain evidence="1">Sxm20200214</strain>
        <tissue evidence="1">Leaf</tissue>
    </source>
</reference>
<dbReference type="Proteomes" id="UP000886595">
    <property type="component" value="Unassembled WGS sequence"/>
</dbReference>
<organism evidence="1 2">
    <name type="scientific">Brassica carinata</name>
    <name type="common">Ethiopian mustard</name>
    <name type="synonym">Abyssinian cabbage</name>
    <dbReference type="NCBI Taxonomy" id="52824"/>
    <lineage>
        <taxon>Eukaryota</taxon>
        <taxon>Viridiplantae</taxon>
        <taxon>Streptophyta</taxon>
        <taxon>Embryophyta</taxon>
        <taxon>Tracheophyta</taxon>
        <taxon>Spermatophyta</taxon>
        <taxon>Magnoliopsida</taxon>
        <taxon>eudicotyledons</taxon>
        <taxon>Gunneridae</taxon>
        <taxon>Pentapetalae</taxon>
        <taxon>rosids</taxon>
        <taxon>malvids</taxon>
        <taxon>Brassicales</taxon>
        <taxon>Brassicaceae</taxon>
        <taxon>Brassiceae</taxon>
        <taxon>Brassica</taxon>
    </lineage>
</organism>
<keyword evidence="2" id="KW-1185">Reference proteome</keyword>